<evidence type="ECO:0000256" key="3">
    <source>
        <dbReference type="ARBA" id="ARBA00022692"/>
    </source>
</evidence>
<dbReference type="EMBL" id="CP039865">
    <property type="protein sequence ID" value="QCK88548.1"/>
    <property type="molecule type" value="Genomic_DNA"/>
</dbReference>
<feature type="transmembrane region" description="Helical" evidence="6">
    <location>
        <begin position="282"/>
        <end position="300"/>
    </location>
</feature>
<protein>
    <submittedName>
        <fullName evidence="8">Multidrug effflux MFS transporter</fullName>
    </submittedName>
</protein>
<feature type="transmembrane region" description="Helical" evidence="6">
    <location>
        <begin position="96"/>
        <end position="118"/>
    </location>
</feature>
<feature type="transmembrane region" description="Helical" evidence="6">
    <location>
        <begin position="72"/>
        <end position="90"/>
    </location>
</feature>
<dbReference type="GO" id="GO:0005886">
    <property type="term" value="C:plasma membrane"/>
    <property type="evidence" value="ECO:0007669"/>
    <property type="project" value="UniProtKB-SubCell"/>
</dbReference>
<dbReference type="Gene3D" id="1.20.1720.10">
    <property type="entry name" value="Multidrug resistance protein D"/>
    <property type="match status" value="1"/>
</dbReference>
<proteinExistence type="predicted"/>
<feature type="transmembrane region" description="Helical" evidence="6">
    <location>
        <begin position="213"/>
        <end position="239"/>
    </location>
</feature>
<evidence type="ECO:0000256" key="5">
    <source>
        <dbReference type="ARBA" id="ARBA00023136"/>
    </source>
</evidence>
<dbReference type="PROSITE" id="PS50850">
    <property type="entry name" value="MFS"/>
    <property type="match status" value="1"/>
</dbReference>
<dbReference type="InterPro" id="IPR011701">
    <property type="entry name" value="MFS"/>
</dbReference>
<feature type="transmembrane region" description="Helical" evidence="6">
    <location>
        <begin position="40"/>
        <end position="60"/>
    </location>
</feature>
<dbReference type="OrthoDB" id="9796632at2"/>
<feature type="transmembrane region" description="Helical" evidence="6">
    <location>
        <begin position="9"/>
        <end position="28"/>
    </location>
</feature>
<feature type="transmembrane region" description="Helical" evidence="6">
    <location>
        <begin position="130"/>
        <end position="148"/>
    </location>
</feature>
<keyword evidence="4 6" id="KW-1133">Transmembrane helix</keyword>
<dbReference type="GO" id="GO:0022857">
    <property type="term" value="F:transmembrane transporter activity"/>
    <property type="evidence" value="ECO:0007669"/>
    <property type="project" value="InterPro"/>
</dbReference>
<dbReference type="PROSITE" id="PS00216">
    <property type="entry name" value="SUGAR_TRANSPORT_1"/>
    <property type="match status" value="1"/>
</dbReference>
<keyword evidence="2" id="KW-1003">Cell membrane</keyword>
<dbReference type="InterPro" id="IPR036259">
    <property type="entry name" value="MFS_trans_sf"/>
</dbReference>
<dbReference type="RefSeq" id="WP_137101874.1">
    <property type="nucleotide sequence ID" value="NZ_CP039865.1"/>
</dbReference>
<keyword evidence="9" id="KW-1185">Reference proteome</keyword>
<keyword evidence="3 6" id="KW-0812">Transmembrane</keyword>
<dbReference type="InterPro" id="IPR020846">
    <property type="entry name" value="MFS_dom"/>
</dbReference>
<dbReference type="PANTHER" id="PTHR43124">
    <property type="entry name" value="PURINE EFFLUX PUMP PBUE"/>
    <property type="match status" value="1"/>
</dbReference>
<dbReference type="InterPro" id="IPR050189">
    <property type="entry name" value="MFS_Efflux_Transporters"/>
</dbReference>
<evidence type="ECO:0000259" key="7">
    <source>
        <dbReference type="PROSITE" id="PS50850"/>
    </source>
</evidence>
<feature type="transmembrane region" description="Helical" evidence="6">
    <location>
        <begin position="306"/>
        <end position="327"/>
    </location>
</feature>
<evidence type="ECO:0000256" key="1">
    <source>
        <dbReference type="ARBA" id="ARBA00004651"/>
    </source>
</evidence>
<feature type="transmembrane region" description="Helical" evidence="6">
    <location>
        <begin position="370"/>
        <end position="390"/>
    </location>
</feature>
<dbReference type="Pfam" id="PF07690">
    <property type="entry name" value="MFS_1"/>
    <property type="match status" value="1"/>
</dbReference>
<evidence type="ECO:0000256" key="4">
    <source>
        <dbReference type="ARBA" id="ARBA00022989"/>
    </source>
</evidence>
<dbReference type="PANTHER" id="PTHR43124:SF3">
    <property type="entry name" value="CHLORAMPHENICOL EFFLUX PUMP RV0191"/>
    <property type="match status" value="1"/>
</dbReference>
<sequence length="400" mass="41026">MHVRLIPSIAGAVIVVSQLSNFVFAPALPEISRHFTIAPGTAQLLMTVFLAGYAAVQIVVGPLADSLGRRPVLIAGVLLLALGCAVSGLAPTMALLFAGIILQSLGAGILPTIGQAMIRDSQTQQRTMTILTRLGMALALASAVTPMIGTTLVGGLGWRGLFLAMAVAALALLPFSWISPETLSAPQLAAARASSPMEIALSGYRAALGQRRLVLYAIMIGCLTGAMTVFFTGAPFLFIHTLKVSVHAYGLWAFAAFLPFIAGAMAVPVLLKRKWLSLEDNILLGCGLAVAGTGFGWFASDWDPTPVLVLIGAGLFTFGLGIAVVLGKPAALLGITDRIAASTALITFLMTVLAAAISAVAGVVEAVAHVAIFGIMFASTAVAFAAALAAGRPARQAVAA</sequence>
<comment type="subcellular location">
    <subcellularLocation>
        <location evidence="1">Cell membrane</location>
        <topology evidence="1">Multi-pass membrane protein</topology>
    </subcellularLocation>
</comment>
<reference evidence="8 9" key="1">
    <citation type="submission" date="2019-04" db="EMBL/GenBank/DDBJ databases">
        <title>Phreatobacter aquaticus sp. nov.</title>
        <authorList>
            <person name="Choi A."/>
            <person name="Baek K."/>
        </authorList>
    </citation>
    <scope>NUCLEOTIDE SEQUENCE [LARGE SCALE GENOMIC DNA]</scope>
    <source>
        <strain evidence="8 9">NMCR1094</strain>
    </source>
</reference>
<dbReference type="KEGG" id="paqt:E8L99_00430"/>
<evidence type="ECO:0000256" key="2">
    <source>
        <dbReference type="ARBA" id="ARBA00022475"/>
    </source>
</evidence>
<evidence type="ECO:0000313" key="9">
    <source>
        <dbReference type="Proteomes" id="UP000298588"/>
    </source>
</evidence>
<gene>
    <name evidence="8" type="ORF">E8L99_00430</name>
</gene>
<feature type="transmembrane region" description="Helical" evidence="6">
    <location>
        <begin position="339"/>
        <end position="364"/>
    </location>
</feature>
<feature type="transmembrane region" description="Helical" evidence="6">
    <location>
        <begin position="160"/>
        <end position="178"/>
    </location>
</feature>
<organism evidence="8 9">
    <name type="scientific">Phreatobacter aquaticus</name>
    <dbReference type="NCBI Taxonomy" id="2570229"/>
    <lineage>
        <taxon>Bacteria</taxon>
        <taxon>Pseudomonadati</taxon>
        <taxon>Pseudomonadota</taxon>
        <taxon>Alphaproteobacteria</taxon>
        <taxon>Hyphomicrobiales</taxon>
        <taxon>Phreatobacteraceae</taxon>
        <taxon>Phreatobacter</taxon>
    </lineage>
</organism>
<feature type="transmembrane region" description="Helical" evidence="6">
    <location>
        <begin position="251"/>
        <end position="270"/>
    </location>
</feature>
<dbReference type="Proteomes" id="UP000298588">
    <property type="component" value="Chromosome"/>
</dbReference>
<dbReference type="SUPFAM" id="SSF103473">
    <property type="entry name" value="MFS general substrate transporter"/>
    <property type="match status" value="1"/>
</dbReference>
<evidence type="ECO:0000313" key="8">
    <source>
        <dbReference type="EMBL" id="QCK88548.1"/>
    </source>
</evidence>
<dbReference type="InterPro" id="IPR005829">
    <property type="entry name" value="Sugar_transporter_CS"/>
</dbReference>
<accession>A0A4D7QLS7</accession>
<dbReference type="AlphaFoldDB" id="A0A4D7QLS7"/>
<evidence type="ECO:0000256" key="6">
    <source>
        <dbReference type="SAM" id="Phobius"/>
    </source>
</evidence>
<keyword evidence="5 6" id="KW-0472">Membrane</keyword>
<name>A0A4D7QLS7_9HYPH</name>
<feature type="domain" description="Major facilitator superfamily (MFS) profile" evidence="7">
    <location>
        <begin position="1"/>
        <end position="400"/>
    </location>
</feature>